<keyword evidence="7" id="KW-0342">GTP-binding</keyword>
<dbReference type="GO" id="GO:0035556">
    <property type="term" value="P:intracellular signal transduction"/>
    <property type="evidence" value="ECO:0007669"/>
    <property type="project" value="InterPro"/>
</dbReference>
<dbReference type="SUPFAM" id="SSF56112">
    <property type="entry name" value="Protein kinase-like (PK-like)"/>
    <property type="match status" value="1"/>
</dbReference>
<dbReference type="GO" id="GO:0004016">
    <property type="term" value="F:adenylate cyclase activity"/>
    <property type="evidence" value="ECO:0007669"/>
    <property type="project" value="TreeGrafter"/>
</dbReference>
<dbReference type="PROSITE" id="PS50125">
    <property type="entry name" value="GUANYLATE_CYCLASE_2"/>
    <property type="match status" value="1"/>
</dbReference>
<keyword evidence="10" id="KW-0325">Glycoprotein</keyword>
<dbReference type="EC" id="4.6.1.2" evidence="2 14"/>
<evidence type="ECO:0000256" key="9">
    <source>
        <dbReference type="ARBA" id="ARBA00023170"/>
    </source>
</evidence>
<dbReference type="GO" id="GO:0004383">
    <property type="term" value="F:guanylate cyclase activity"/>
    <property type="evidence" value="ECO:0007669"/>
    <property type="project" value="UniProtKB-EC"/>
</dbReference>
<evidence type="ECO:0000256" key="2">
    <source>
        <dbReference type="ARBA" id="ARBA00012202"/>
    </source>
</evidence>
<evidence type="ECO:0000259" key="16">
    <source>
        <dbReference type="PROSITE" id="PS50125"/>
    </source>
</evidence>
<evidence type="ECO:0000256" key="13">
    <source>
        <dbReference type="RuleBase" id="RU000405"/>
    </source>
</evidence>
<evidence type="ECO:0000256" key="5">
    <source>
        <dbReference type="ARBA" id="ARBA00022741"/>
    </source>
</evidence>
<dbReference type="InterPro" id="IPR000719">
    <property type="entry name" value="Prot_kinase_dom"/>
</dbReference>
<dbReference type="SUPFAM" id="SSF53822">
    <property type="entry name" value="Periplasmic binding protein-like I"/>
    <property type="match status" value="1"/>
</dbReference>
<accession>A0A485N5C9</accession>
<protein>
    <recommendedName>
        <fullName evidence="2 14">Guanylate cyclase</fullName>
        <ecNumber evidence="2 14">4.6.1.2</ecNumber>
    </recommendedName>
</protein>
<dbReference type="GO" id="GO:0001653">
    <property type="term" value="F:peptide receptor activity"/>
    <property type="evidence" value="ECO:0007669"/>
    <property type="project" value="TreeGrafter"/>
</dbReference>
<evidence type="ECO:0000256" key="1">
    <source>
        <dbReference type="ARBA" id="ARBA00004479"/>
    </source>
</evidence>
<dbReference type="SUPFAM" id="SSF55073">
    <property type="entry name" value="Nucleotide cyclase"/>
    <property type="match status" value="1"/>
</dbReference>
<dbReference type="PANTHER" id="PTHR11920">
    <property type="entry name" value="GUANYLYL CYCLASE"/>
    <property type="match status" value="1"/>
</dbReference>
<dbReference type="GO" id="GO:0005524">
    <property type="term" value="F:ATP binding"/>
    <property type="evidence" value="ECO:0007669"/>
    <property type="project" value="InterPro"/>
</dbReference>
<dbReference type="GO" id="GO:0005525">
    <property type="term" value="F:GTP binding"/>
    <property type="evidence" value="ECO:0007669"/>
    <property type="project" value="UniProtKB-KW"/>
</dbReference>
<dbReference type="InterPro" id="IPR001245">
    <property type="entry name" value="Ser-Thr/Tyr_kinase_cat_dom"/>
</dbReference>
<feature type="domain" description="Guanylate cyclase" evidence="16">
    <location>
        <begin position="883"/>
        <end position="1013"/>
    </location>
</feature>
<organism evidence="17 18">
    <name type="scientific">Lynx pardinus</name>
    <name type="common">Iberian lynx</name>
    <name type="synonym">Felis pardina</name>
    <dbReference type="NCBI Taxonomy" id="191816"/>
    <lineage>
        <taxon>Eukaryota</taxon>
        <taxon>Metazoa</taxon>
        <taxon>Chordata</taxon>
        <taxon>Craniata</taxon>
        <taxon>Vertebrata</taxon>
        <taxon>Euteleostomi</taxon>
        <taxon>Mammalia</taxon>
        <taxon>Eutheria</taxon>
        <taxon>Laurasiatheria</taxon>
        <taxon>Carnivora</taxon>
        <taxon>Feliformia</taxon>
        <taxon>Felidae</taxon>
        <taxon>Felinae</taxon>
        <taxon>Lynx</taxon>
    </lineage>
</organism>
<proteinExistence type="inferred from homology"/>
<keyword evidence="4" id="KW-0732">Signal</keyword>
<dbReference type="InterPro" id="IPR001054">
    <property type="entry name" value="A/G_cyclase"/>
</dbReference>
<dbReference type="AlphaFoldDB" id="A0A485N5C9"/>
<keyword evidence="12 14" id="KW-0141">cGMP biosynthesis</keyword>
<dbReference type="PROSITE" id="PS50011">
    <property type="entry name" value="PROTEIN_KINASE_DOM"/>
    <property type="match status" value="1"/>
</dbReference>
<keyword evidence="11 13" id="KW-0456">Lyase</keyword>
<evidence type="ECO:0000256" key="11">
    <source>
        <dbReference type="ARBA" id="ARBA00023239"/>
    </source>
</evidence>
<evidence type="ECO:0000313" key="17">
    <source>
        <dbReference type="EMBL" id="VFV27729.1"/>
    </source>
</evidence>
<evidence type="ECO:0000256" key="14">
    <source>
        <dbReference type="RuleBase" id="RU003431"/>
    </source>
</evidence>
<dbReference type="InterPro" id="IPR050401">
    <property type="entry name" value="Cyclic_nucleotide_synthase"/>
</dbReference>
<dbReference type="InterPro" id="IPR028082">
    <property type="entry name" value="Peripla_BP_I"/>
</dbReference>
<dbReference type="Gene3D" id="3.40.50.2300">
    <property type="match status" value="2"/>
</dbReference>
<dbReference type="GO" id="GO:0007168">
    <property type="term" value="P:receptor guanylyl cyclase signaling pathway"/>
    <property type="evidence" value="ECO:0007669"/>
    <property type="project" value="TreeGrafter"/>
</dbReference>
<evidence type="ECO:0000256" key="8">
    <source>
        <dbReference type="ARBA" id="ARBA00023136"/>
    </source>
</evidence>
<dbReference type="Gene3D" id="6.10.250.780">
    <property type="match status" value="1"/>
</dbReference>
<dbReference type="PROSITE" id="PS00452">
    <property type="entry name" value="GUANYLATE_CYCLASE_1"/>
    <property type="match status" value="1"/>
</dbReference>
<evidence type="ECO:0000256" key="4">
    <source>
        <dbReference type="ARBA" id="ARBA00022729"/>
    </source>
</evidence>
<dbReference type="CDD" id="cd07302">
    <property type="entry name" value="CHD"/>
    <property type="match status" value="1"/>
</dbReference>
<keyword evidence="9" id="KW-0675">Receptor</keyword>
<evidence type="ECO:0000259" key="15">
    <source>
        <dbReference type="PROSITE" id="PS50011"/>
    </source>
</evidence>
<dbReference type="Pfam" id="PF00211">
    <property type="entry name" value="Guanylate_cyc"/>
    <property type="match status" value="1"/>
</dbReference>
<comment type="similarity">
    <text evidence="13">Belongs to the adenylyl cyclase class-4/guanylyl cyclase family.</text>
</comment>
<evidence type="ECO:0000256" key="3">
    <source>
        <dbReference type="ARBA" id="ARBA00022692"/>
    </source>
</evidence>
<comment type="catalytic activity">
    <reaction evidence="14">
        <text>GTP = 3',5'-cyclic GMP + diphosphate</text>
        <dbReference type="Rhea" id="RHEA:13665"/>
        <dbReference type="ChEBI" id="CHEBI:33019"/>
        <dbReference type="ChEBI" id="CHEBI:37565"/>
        <dbReference type="ChEBI" id="CHEBI:57746"/>
        <dbReference type="EC" id="4.6.1.2"/>
    </reaction>
</comment>
<dbReference type="Pfam" id="PF01094">
    <property type="entry name" value="ANF_receptor"/>
    <property type="match status" value="1"/>
</dbReference>
<dbReference type="InterPro" id="IPR018297">
    <property type="entry name" value="A/G_cyclase_CS"/>
</dbReference>
<evidence type="ECO:0000256" key="6">
    <source>
        <dbReference type="ARBA" id="ARBA00022989"/>
    </source>
</evidence>
<keyword evidence="18" id="KW-1185">Reference proteome</keyword>
<dbReference type="PANTHER" id="PTHR11920:SF500">
    <property type="entry name" value="GUANYLATE CYCLASE 2G"/>
    <property type="match status" value="1"/>
</dbReference>
<evidence type="ECO:0000256" key="12">
    <source>
        <dbReference type="ARBA" id="ARBA00023293"/>
    </source>
</evidence>
<keyword evidence="8" id="KW-0472">Membrane</keyword>
<dbReference type="Gene3D" id="1.10.510.10">
    <property type="entry name" value="Transferase(Phosphotransferase) domain 1"/>
    <property type="match status" value="1"/>
</dbReference>
<dbReference type="InterPro" id="IPR001828">
    <property type="entry name" value="ANF_lig-bd_rcpt"/>
</dbReference>
<dbReference type="InterPro" id="IPR029787">
    <property type="entry name" value="Nucleotide_cyclase"/>
</dbReference>
<comment type="subcellular location">
    <subcellularLocation>
        <location evidence="1">Membrane</location>
        <topology evidence="1">Single-pass type I membrane protein</topology>
    </subcellularLocation>
</comment>
<dbReference type="GO" id="GO:0005886">
    <property type="term" value="C:plasma membrane"/>
    <property type="evidence" value="ECO:0007669"/>
    <property type="project" value="TreeGrafter"/>
</dbReference>
<keyword evidence="6" id="KW-1133">Transmembrane helix</keyword>
<evidence type="ECO:0000256" key="7">
    <source>
        <dbReference type="ARBA" id="ARBA00023134"/>
    </source>
</evidence>
<dbReference type="InterPro" id="IPR011009">
    <property type="entry name" value="Kinase-like_dom_sf"/>
</dbReference>
<dbReference type="Proteomes" id="UP000386466">
    <property type="component" value="Unassembled WGS sequence"/>
</dbReference>
<reference evidence="17 18" key="1">
    <citation type="submission" date="2019-01" db="EMBL/GenBank/DDBJ databases">
        <authorList>
            <person name="Alioto T."/>
            <person name="Alioto T."/>
        </authorList>
    </citation>
    <scope>NUCLEOTIDE SEQUENCE [LARGE SCALE GENOMIC DNA]</scope>
</reference>
<keyword evidence="3" id="KW-0812">Transmembrane</keyword>
<dbReference type="SMART" id="SM00044">
    <property type="entry name" value="CYCc"/>
    <property type="match status" value="1"/>
</dbReference>
<dbReference type="Gene3D" id="3.30.70.1230">
    <property type="entry name" value="Nucleotide cyclase"/>
    <property type="match status" value="1"/>
</dbReference>
<evidence type="ECO:0000256" key="10">
    <source>
        <dbReference type="ARBA" id="ARBA00023180"/>
    </source>
</evidence>
<feature type="domain" description="Protein kinase" evidence="15">
    <location>
        <begin position="520"/>
        <end position="810"/>
    </location>
</feature>
<dbReference type="Pfam" id="PF07714">
    <property type="entry name" value="PK_Tyr_Ser-Thr"/>
    <property type="match status" value="1"/>
</dbReference>
<evidence type="ECO:0000313" key="18">
    <source>
        <dbReference type="Proteomes" id="UP000386466"/>
    </source>
</evidence>
<dbReference type="GO" id="GO:0004672">
    <property type="term" value="F:protein kinase activity"/>
    <property type="evidence" value="ECO:0007669"/>
    <property type="project" value="InterPro"/>
</dbReference>
<dbReference type="EMBL" id="CAAGRJ010010356">
    <property type="protein sequence ID" value="VFV27729.1"/>
    <property type="molecule type" value="Genomic_DNA"/>
</dbReference>
<name>A0A485N5C9_LYNPA</name>
<dbReference type="FunFam" id="3.30.70.1230:FF:000004">
    <property type="entry name" value="Guanylate cyclase"/>
    <property type="match status" value="1"/>
</dbReference>
<keyword evidence="5" id="KW-0547">Nucleotide-binding</keyword>
<gene>
    <name evidence="17" type="ORF">LYPA_23C014943</name>
</gene>
<sequence>MLVTWLEAAKLTVGFQAPWNISHPLSVQKLGAGLQIAMDKINSETADLGNFSWEFTYTNSTCSTTESLVVFTNQGQRERIPALFGPACPEAAELWKGILLVSFKVIGLLASEWNIPVLDFVGQTAKLEDNLYDMYVKLVPPMHKIGDVLQKSLRYLGWKHIGMFGVHSGTSSWDRVDELWKVVENRLKSHFTITASVKYINSHPAFLRENLRSVPLIVRIIILISSSEDAKIMLLAAENLGLNTGEFVFIVLQQLEEYFVQNDYVYFIVFQDSFWKEVLTNQKAMHSSTVYESVFLIAFGSYGEGPGGEDFQKQVYQRLRGPPFHSSIFTDEHPYTAHLCDVVLLYAQTVRELVVARRDFRDGGQLVGTLRITGPVFVDSQGERHVDYSIYALQKSRNGSRFLPFLQYDSDQKVIRMIVPIHELDDLQTREISPLFLGPRAHFLKTDPAVDLTMSSVERRLLLQVSAGAQRRRRDCCDPRYDPLDYCLGNCHHTSLVKDSEGKIAKPSQRCTPVSRGSNSNSSSVMISGDASSLVKSQQVEEVFYAPVGPYQGNHVAICYVGDQAKASVRKPSVLQEIQLVYELGHENIVPFFGICTKPPNVCIVTQYCKKGSLTDVLRNSDNEMDWIFKLLFAYDIVKGMLFLHRSPLGSHGNLKPSNCLVDGRMQVKLTGFGLWEFKYGRMYRAYNEEPTDHSELYWTAPELLRLPEAPRSGTPKGDVYSFAILMTELIHHQNHGHLLTSTRCQTVKLKVSLAGFEIISRIKDPMASVPLRPSLSEEKGNEKIVAMARACWDESPEKRPTFSSIKKILRESSSKGRVNILDSMVSKLEVYANHLEDVVEERTNQLMVEKRKVDRLLSTMLPRYSKLIAGRSVAPEHFESVIIFFSDIVGFTKLCSLSSPLQVVKLLNDLYSLFDHIIKTHDVYKVETIGDAYMGASGLPIRNGIQHVDEIATMSLRFLSATVHFQIGHMPEEKLRIRNGIHTGPVVAGVVGITMPRYCLFGDTVNMASRMESSSLPLRIHVSQSTASSLLALGGYDLQKRGTIPVKGKGEQTTFWLKGKEGFTIPLPRFMEEEAKVPEIF</sequence>